<keyword evidence="6" id="KW-1185">Reference proteome</keyword>
<dbReference type="OrthoDB" id="1939212at2759"/>
<comment type="similarity">
    <text evidence="1 2">Belongs to the TIFY/JAZ family.</text>
</comment>
<keyword evidence="2" id="KW-1184">Jasmonic acid signaling pathway</keyword>
<dbReference type="GO" id="GO:0031347">
    <property type="term" value="P:regulation of defense response"/>
    <property type="evidence" value="ECO:0007669"/>
    <property type="project" value="UniProtKB-UniRule"/>
</dbReference>
<keyword evidence="2" id="KW-0539">Nucleus</keyword>
<evidence type="ECO:0000259" key="4">
    <source>
        <dbReference type="PROSITE" id="PS51320"/>
    </source>
</evidence>
<evidence type="ECO:0000313" key="5">
    <source>
        <dbReference type="EMBL" id="KAG6757638.1"/>
    </source>
</evidence>
<feature type="domain" description="Tify" evidence="4">
    <location>
        <begin position="220"/>
        <end position="255"/>
    </location>
</feature>
<dbReference type="GO" id="GO:2000022">
    <property type="term" value="P:regulation of jasmonic acid mediated signaling pathway"/>
    <property type="evidence" value="ECO:0007669"/>
    <property type="project" value="UniProtKB-UniRule"/>
</dbReference>
<dbReference type="EMBL" id="JAAWWB010000020">
    <property type="protein sequence ID" value="KAG6757638.1"/>
    <property type="molecule type" value="Genomic_DNA"/>
</dbReference>
<dbReference type="Pfam" id="PF06200">
    <property type="entry name" value="tify"/>
    <property type="match status" value="1"/>
</dbReference>
<evidence type="ECO:0000256" key="1">
    <source>
        <dbReference type="ARBA" id="ARBA00008614"/>
    </source>
</evidence>
<protein>
    <recommendedName>
        <fullName evidence="2">Protein TIFY</fullName>
    </recommendedName>
    <alternativeName>
        <fullName evidence="2">Jasmonate ZIM domain-containing protein</fullName>
    </alternativeName>
</protein>
<dbReference type="Proteomes" id="UP000886885">
    <property type="component" value="Chromosome 10D"/>
</dbReference>
<dbReference type="AlphaFoldDB" id="A0A8X7YZZ6"/>
<dbReference type="InterPro" id="IPR010399">
    <property type="entry name" value="Tify_dom"/>
</dbReference>
<dbReference type="SMART" id="SM00979">
    <property type="entry name" value="TIFY"/>
    <property type="match status" value="1"/>
</dbReference>
<comment type="function">
    <text evidence="2">Repressor of jasmonate responses.</text>
</comment>
<dbReference type="InterPro" id="IPR018467">
    <property type="entry name" value="CCT_CS"/>
</dbReference>
<proteinExistence type="inferred from homology"/>
<organism evidence="5 6">
    <name type="scientific">Populus tomentosa</name>
    <name type="common">Chinese white poplar</name>
    <dbReference type="NCBI Taxonomy" id="118781"/>
    <lineage>
        <taxon>Eukaryota</taxon>
        <taxon>Viridiplantae</taxon>
        <taxon>Streptophyta</taxon>
        <taxon>Embryophyta</taxon>
        <taxon>Tracheophyta</taxon>
        <taxon>Spermatophyta</taxon>
        <taxon>Magnoliopsida</taxon>
        <taxon>eudicotyledons</taxon>
        <taxon>Gunneridae</taxon>
        <taxon>Pentapetalae</taxon>
        <taxon>rosids</taxon>
        <taxon>fabids</taxon>
        <taxon>Malpighiales</taxon>
        <taxon>Salicaceae</taxon>
        <taxon>Saliceae</taxon>
        <taxon>Populus</taxon>
    </lineage>
</organism>
<dbReference type="Pfam" id="PF09425">
    <property type="entry name" value="Jas_motif"/>
    <property type="match status" value="1"/>
</dbReference>
<dbReference type="GO" id="GO:0005634">
    <property type="term" value="C:nucleus"/>
    <property type="evidence" value="ECO:0007669"/>
    <property type="project" value="UniProtKB-SubCell"/>
</dbReference>
<reference evidence="5" key="1">
    <citation type="journal article" date="2020" name="bioRxiv">
        <title>Hybrid origin of Populus tomentosa Carr. identified through genome sequencing and phylogenomic analysis.</title>
        <authorList>
            <person name="An X."/>
            <person name="Gao K."/>
            <person name="Chen Z."/>
            <person name="Li J."/>
            <person name="Yang X."/>
            <person name="Yang X."/>
            <person name="Zhou J."/>
            <person name="Guo T."/>
            <person name="Zhao T."/>
            <person name="Huang S."/>
            <person name="Miao D."/>
            <person name="Khan W.U."/>
            <person name="Rao P."/>
            <person name="Ye M."/>
            <person name="Lei B."/>
            <person name="Liao W."/>
            <person name="Wang J."/>
            <person name="Ji L."/>
            <person name="Li Y."/>
            <person name="Guo B."/>
            <person name="Mustafa N.S."/>
            <person name="Li S."/>
            <person name="Yun Q."/>
            <person name="Keller S.R."/>
            <person name="Mao J."/>
            <person name="Zhang R."/>
            <person name="Strauss S.H."/>
        </authorList>
    </citation>
    <scope>NUCLEOTIDE SEQUENCE</scope>
    <source>
        <strain evidence="5">GM15</strain>
        <tissue evidence="5">Leaf</tissue>
    </source>
</reference>
<comment type="subcellular location">
    <subcellularLocation>
        <location evidence="2">Nucleus</location>
    </subcellularLocation>
</comment>
<evidence type="ECO:0000256" key="3">
    <source>
        <dbReference type="SAM" id="MobiDB-lite"/>
    </source>
</evidence>
<name>A0A8X7YZZ6_POPTO</name>
<dbReference type="PROSITE" id="PS51320">
    <property type="entry name" value="TIFY"/>
    <property type="match status" value="1"/>
</dbReference>
<dbReference type="GO" id="GO:0009611">
    <property type="term" value="P:response to wounding"/>
    <property type="evidence" value="ECO:0007669"/>
    <property type="project" value="UniProtKB-UniRule"/>
</dbReference>
<comment type="caution">
    <text evidence="5">The sequence shown here is derived from an EMBL/GenBank/DDBJ whole genome shotgun (WGS) entry which is preliminary data.</text>
</comment>
<evidence type="ECO:0000313" key="6">
    <source>
        <dbReference type="Proteomes" id="UP000886885"/>
    </source>
</evidence>
<sequence>MERDFLGLSSKKPSAVVKEEISSDGCKDLGFTKGSGMHWPFSNKVSTLHNLMSFKVAQEDKTKTIESDALVSSGFMSVLSADACDPGQKRSATEIQVCYSFPLCLCELLSLFLHGFSPFRNYSISIDKVRLIFHPAFPAQHDVHSAHHPHDMKMFPVSNHAISISTGNPFFNNHYPATGQNMFGTTMKPQLLGGFPVTAPHSILPMAGPVAGATDSSVKAYGSPAQLTIFYAGAVNVYDDISPEKAQAIMFLAGNGSSISSKAAQPKVQVQAFSSKPAAVDVSPVNQPIMSTPPCSSLSSPSHTGAQSGSGSSSTEEIMATKTTGPVTIPVIKPDHPKTGNVVGSVATTTMIPSVPQARKASLARFLEKRKERIINKYTLDGIMSDECRAIQPRQEISRFCQPRTLLISSFATSAARTSSLLARRRVTTYNEAKAEFEILCSKLNMSVRVLFHRITVIMTLFDCQTLTLSYIVSVGFSAHFSCHFAFF</sequence>
<evidence type="ECO:0000256" key="2">
    <source>
        <dbReference type="RuleBase" id="RU369065"/>
    </source>
</evidence>
<dbReference type="InterPro" id="IPR040390">
    <property type="entry name" value="TIFY/JAZ"/>
</dbReference>
<feature type="region of interest" description="Disordered" evidence="3">
    <location>
        <begin position="285"/>
        <end position="318"/>
    </location>
</feature>
<gene>
    <name evidence="5" type="ORF">POTOM_037958</name>
</gene>
<dbReference type="PANTHER" id="PTHR33077:SF90">
    <property type="entry name" value="PROTEIN TIFY 7"/>
    <property type="match status" value="1"/>
</dbReference>
<accession>A0A8X7YZZ6</accession>
<feature type="compositionally biased region" description="Low complexity" evidence="3">
    <location>
        <begin position="292"/>
        <end position="302"/>
    </location>
</feature>
<dbReference type="PANTHER" id="PTHR33077">
    <property type="entry name" value="PROTEIN TIFY 4A-RELATED-RELATED"/>
    <property type="match status" value="1"/>
</dbReference>
<comment type="domain">
    <text evidence="2">The jas domain is required for interaction with COI1.</text>
</comment>